<feature type="binding site" evidence="4">
    <location>
        <position position="122"/>
    </location>
    <ligand>
        <name>NAD(+)</name>
        <dbReference type="ChEBI" id="CHEBI:57540"/>
    </ligand>
</feature>
<comment type="caution">
    <text evidence="7">The sequence shown here is derived from an EMBL/GenBank/DDBJ whole genome shotgun (WGS) entry which is preliminary data.</text>
</comment>
<feature type="binding site" evidence="4">
    <location>
        <position position="146"/>
    </location>
    <ligand>
        <name>NAD(+)</name>
        <dbReference type="ChEBI" id="CHEBI:57540"/>
    </ligand>
</feature>
<dbReference type="Pfam" id="PF02737">
    <property type="entry name" value="3HCDH_N"/>
    <property type="match status" value="1"/>
</dbReference>
<dbReference type="PANTHER" id="PTHR48075">
    <property type="entry name" value="3-HYDROXYACYL-COA DEHYDROGENASE FAMILY PROTEIN"/>
    <property type="match status" value="1"/>
</dbReference>
<name>A0A933W955_UNCEI</name>
<dbReference type="EMBL" id="JACRIW010000009">
    <property type="protein sequence ID" value="MBI5168029.1"/>
    <property type="molecule type" value="Genomic_DNA"/>
</dbReference>
<feature type="binding site" evidence="4">
    <location>
        <position position="36"/>
    </location>
    <ligand>
        <name>NAD(+)</name>
        <dbReference type="ChEBI" id="CHEBI:57540"/>
    </ligand>
</feature>
<dbReference type="Proteomes" id="UP000696931">
    <property type="component" value="Unassembled WGS sequence"/>
</dbReference>
<dbReference type="Pfam" id="PF00725">
    <property type="entry name" value="3HCDH"/>
    <property type="match status" value="1"/>
</dbReference>
<dbReference type="SUPFAM" id="SSF51735">
    <property type="entry name" value="NAD(P)-binding Rossmann-fold domains"/>
    <property type="match status" value="1"/>
</dbReference>
<dbReference type="GO" id="GO:0006631">
    <property type="term" value="P:fatty acid metabolic process"/>
    <property type="evidence" value="ECO:0007669"/>
    <property type="project" value="InterPro"/>
</dbReference>
<evidence type="ECO:0000256" key="4">
    <source>
        <dbReference type="PIRSR" id="PIRSR000105-2"/>
    </source>
</evidence>
<feature type="domain" description="3-hydroxyacyl-CoA dehydrogenase C-terminal" evidence="5">
    <location>
        <begin position="189"/>
        <end position="285"/>
    </location>
</feature>
<gene>
    <name evidence="7" type="ORF">HZA61_00935</name>
</gene>
<dbReference type="InterPro" id="IPR022694">
    <property type="entry name" value="3-OHacyl-CoA_DH"/>
</dbReference>
<evidence type="ECO:0000313" key="8">
    <source>
        <dbReference type="Proteomes" id="UP000696931"/>
    </source>
</evidence>
<dbReference type="FunFam" id="3.40.50.720:FF:000009">
    <property type="entry name" value="Fatty oxidation complex, alpha subunit"/>
    <property type="match status" value="1"/>
</dbReference>
<evidence type="ECO:0000259" key="5">
    <source>
        <dbReference type="Pfam" id="PF00725"/>
    </source>
</evidence>
<dbReference type="Gene3D" id="3.40.50.720">
    <property type="entry name" value="NAD(P)-binding Rossmann-like Domain"/>
    <property type="match status" value="1"/>
</dbReference>
<dbReference type="PROSITE" id="PS00067">
    <property type="entry name" value="3HCDH"/>
    <property type="match status" value="1"/>
</dbReference>
<feature type="site" description="Important for catalytic activity" evidence="3">
    <location>
        <position position="143"/>
    </location>
</feature>
<dbReference type="NCBIfam" id="NF005715">
    <property type="entry name" value="PRK07530.1"/>
    <property type="match status" value="1"/>
</dbReference>
<dbReference type="SUPFAM" id="SSF48179">
    <property type="entry name" value="6-phosphogluconate dehydrogenase C-terminal domain-like"/>
    <property type="match status" value="1"/>
</dbReference>
<dbReference type="InterPro" id="IPR006180">
    <property type="entry name" value="3-OHacyl-CoA_DH_CS"/>
</dbReference>
<accession>A0A933W955</accession>
<evidence type="ECO:0000256" key="2">
    <source>
        <dbReference type="ARBA" id="ARBA00023002"/>
    </source>
</evidence>
<feature type="binding site" evidence="4">
    <location>
        <position position="95"/>
    </location>
    <ligand>
        <name>NAD(+)</name>
        <dbReference type="ChEBI" id="CHEBI:57540"/>
    </ligand>
</feature>
<sequence>MSAANVKKVAVVGGGTMGNGIAQVFATNGYDVRLIDVKSEFVERGISTITKNLDRVAKKQEWPADKAPAILARISGSTNLEDAKDCQLVVEAVTENFAVKKQIFTTLDAVTAPECILASNTSSISITEIAAVTKRADKVIGMHFMNPVPVMQLVEIIRGIATSDETYALTEELSKALGKTPVEVNDYPGFISNRILMPMINEAVYTLMEGVATREGIDTVMKLGMNHPMGPLALADLIGLDTCLSIMEVLHDGLGDSKYRPCPLLRKMVAAGWLGRKSGRGFYEYPKA</sequence>
<dbReference type="GO" id="GO:0008691">
    <property type="term" value="F:3-hydroxybutyryl-CoA dehydrogenase activity"/>
    <property type="evidence" value="ECO:0007669"/>
    <property type="project" value="UniProtKB-EC"/>
</dbReference>
<comment type="similarity">
    <text evidence="1">Belongs to the 3-hydroxyacyl-CoA dehydrogenase family.</text>
</comment>
<keyword evidence="2 7" id="KW-0560">Oxidoreductase</keyword>
<dbReference type="GO" id="GO:0070403">
    <property type="term" value="F:NAD+ binding"/>
    <property type="evidence" value="ECO:0007669"/>
    <property type="project" value="InterPro"/>
</dbReference>
<proteinExistence type="inferred from homology"/>
<keyword evidence="4" id="KW-0520">NAD</keyword>
<evidence type="ECO:0000256" key="3">
    <source>
        <dbReference type="PIRSR" id="PIRSR000105-1"/>
    </source>
</evidence>
<dbReference type="PIRSF" id="PIRSF000105">
    <property type="entry name" value="HCDH"/>
    <property type="match status" value="1"/>
</dbReference>
<feature type="domain" description="3-hydroxyacyl-CoA dehydrogenase NAD binding" evidence="6">
    <location>
        <begin position="8"/>
        <end position="186"/>
    </location>
</feature>
<feature type="binding site" evidence="4">
    <location>
        <position position="277"/>
    </location>
    <ligand>
        <name>NAD(+)</name>
        <dbReference type="ChEBI" id="CHEBI:57540"/>
    </ligand>
</feature>
<dbReference type="PANTHER" id="PTHR48075:SF5">
    <property type="entry name" value="3-HYDROXYBUTYRYL-COA DEHYDROGENASE"/>
    <property type="match status" value="1"/>
</dbReference>
<dbReference type="Gene3D" id="1.10.1040.10">
    <property type="entry name" value="N-(1-d-carboxylethyl)-l-norvaline Dehydrogenase, domain 2"/>
    <property type="match status" value="1"/>
</dbReference>
<reference evidence="7" key="1">
    <citation type="submission" date="2020-07" db="EMBL/GenBank/DDBJ databases">
        <title>Huge and variable diversity of episymbiotic CPR bacteria and DPANN archaea in groundwater ecosystems.</title>
        <authorList>
            <person name="He C.Y."/>
            <person name="Keren R."/>
            <person name="Whittaker M."/>
            <person name="Farag I.F."/>
            <person name="Doudna J."/>
            <person name="Cate J.H.D."/>
            <person name="Banfield J.F."/>
        </authorList>
    </citation>
    <scope>NUCLEOTIDE SEQUENCE</scope>
    <source>
        <strain evidence="7">NC_groundwater_1813_Pr3_B-0.1um_71_17</strain>
    </source>
</reference>
<dbReference type="NCBIfam" id="NF004474">
    <property type="entry name" value="PRK05808.1"/>
    <property type="match status" value="1"/>
</dbReference>
<evidence type="ECO:0000256" key="1">
    <source>
        <dbReference type="ARBA" id="ARBA00009463"/>
    </source>
</evidence>
<evidence type="ECO:0000259" key="6">
    <source>
        <dbReference type="Pfam" id="PF02737"/>
    </source>
</evidence>
<organism evidence="7 8">
    <name type="scientific">Eiseniibacteriota bacterium</name>
    <dbReference type="NCBI Taxonomy" id="2212470"/>
    <lineage>
        <taxon>Bacteria</taxon>
        <taxon>Candidatus Eiseniibacteriota</taxon>
    </lineage>
</organism>
<dbReference type="InterPro" id="IPR013328">
    <property type="entry name" value="6PGD_dom2"/>
</dbReference>
<dbReference type="InterPro" id="IPR006108">
    <property type="entry name" value="3HC_DH_C"/>
</dbReference>
<evidence type="ECO:0000313" key="7">
    <source>
        <dbReference type="EMBL" id="MBI5168029.1"/>
    </source>
</evidence>
<dbReference type="InterPro" id="IPR036291">
    <property type="entry name" value="NAD(P)-bd_dom_sf"/>
</dbReference>
<dbReference type="InterPro" id="IPR008927">
    <property type="entry name" value="6-PGluconate_DH-like_C_sf"/>
</dbReference>
<dbReference type="AlphaFoldDB" id="A0A933W955"/>
<feature type="binding site" evidence="4">
    <location>
        <position position="100"/>
    </location>
    <ligand>
        <name>NAD(+)</name>
        <dbReference type="ChEBI" id="CHEBI:57540"/>
    </ligand>
</feature>
<protein>
    <submittedName>
        <fullName evidence="7">3-hydroxybutyryl-CoA dehydrogenase</fullName>
        <ecNumber evidence="7">1.1.1.157</ecNumber>
    </submittedName>
</protein>
<dbReference type="EC" id="1.1.1.157" evidence="7"/>
<dbReference type="InterPro" id="IPR006176">
    <property type="entry name" value="3-OHacyl-CoA_DH_NAD-bd"/>
</dbReference>
<feature type="binding site" evidence="4">
    <location>
        <begin position="13"/>
        <end position="18"/>
    </location>
    <ligand>
        <name>NAD(+)</name>
        <dbReference type="ChEBI" id="CHEBI:57540"/>
    </ligand>
</feature>